<protein>
    <submittedName>
        <fullName evidence="2">Uncharacterized protein</fullName>
    </submittedName>
</protein>
<keyword evidence="3" id="KW-1185">Reference proteome</keyword>
<dbReference type="GeneID" id="109415686"/>
<proteinExistence type="predicted"/>
<evidence type="ECO:0000256" key="1">
    <source>
        <dbReference type="SAM" id="MobiDB-lite"/>
    </source>
</evidence>
<reference evidence="2" key="2">
    <citation type="submission" date="2025-05" db="UniProtKB">
        <authorList>
            <consortium name="EnsemblMetazoa"/>
        </authorList>
    </citation>
    <scope>IDENTIFICATION</scope>
    <source>
        <strain evidence="2">Foshan</strain>
    </source>
</reference>
<accession>A0ABM1YRY6</accession>
<evidence type="ECO:0000313" key="3">
    <source>
        <dbReference type="Proteomes" id="UP000069940"/>
    </source>
</evidence>
<evidence type="ECO:0000313" key="2">
    <source>
        <dbReference type="EnsemblMetazoa" id="AALFPA23_011631.P16516"/>
    </source>
</evidence>
<organism evidence="2 3">
    <name type="scientific">Aedes albopictus</name>
    <name type="common">Asian tiger mosquito</name>
    <name type="synonym">Stegomyia albopicta</name>
    <dbReference type="NCBI Taxonomy" id="7160"/>
    <lineage>
        <taxon>Eukaryota</taxon>
        <taxon>Metazoa</taxon>
        <taxon>Ecdysozoa</taxon>
        <taxon>Arthropoda</taxon>
        <taxon>Hexapoda</taxon>
        <taxon>Insecta</taxon>
        <taxon>Pterygota</taxon>
        <taxon>Neoptera</taxon>
        <taxon>Endopterygota</taxon>
        <taxon>Diptera</taxon>
        <taxon>Nematocera</taxon>
        <taxon>Culicoidea</taxon>
        <taxon>Culicidae</taxon>
        <taxon>Culicinae</taxon>
        <taxon>Aedini</taxon>
        <taxon>Aedes</taxon>
        <taxon>Stegomyia</taxon>
    </lineage>
</organism>
<reference evidence="3" key="1">
    <citation type="journal article" date="2015" name="Proc. Natl. Acad. Sci. U.S.A.">
        <title>Genome sequence of the Asian Tiger mosquito, Aedes albopictus, reveals insights into its biology, genetics, and evolution.</title>
        <authorList>
            <person name="Chen X.G."/>
            <person name="Jiang X."/>
            <person name="Gu J."/>
            <person name="Xu M."/>
            <person name="Wu Y."/>
            <person name="Deng Y."/>
            <person name="Zhang C."/>
            <person name="Bonizzoni M."/>
            <person name="Dermauw W."/>
            <person name="Vontas J."/>
            <person name="Armbruster P."/>
            <person name="Huang X."/>
            <person name="Yang Y."/>
            <person name="Zhang H."/>
            <person name="He W."/>
            <person name="Peng H."/>
            <person name="Liu Y."/>
            <person name="Wu K."/>
            <person name="Chen J."/>
            <person name="Lirakis M."/>
            <person name="Topalis P."/>
            <person name="Van Leeuwen T."/>
            <person name="Hall A.B."/>
            <person name="Jiang X."/>
            <person name="Thorpe C."/>
            <person name="Mueller R.L."/>
            <person name="Sun C."/>
            <person name="Waterhouse R.M."/>
            <person name="Yan G."/>
            <person name="Tu Z.J."/>
            <person name="Fang X."/>
            <person name="James A.A."/>
        </authorList>
    </citation>
    <scope>NUCLEOTIDE SEQUENCE [LARGE SCALE GENOMIC DNA]</scope>
    <source>
        <strain evidence="3">Foshan</strain>
    </source>
</reference>
<dbReference type="EnsemblMetazoa" id="AALFPA23_011631.R16516">
    <property type="protein sequence ID" value="AALFPA23_011631.P16516"/>
    <property type="gene ID" value="AALFPA23_011631"/>
</dbReference>
<feature type="region of interest" description="Disordered" evidence="1">
    <location>
        <begin position="1"/>
        <end position="20"/>
    </location>
</feature>
<dbReference type="RefSeq" id="XP_029727664.2">
    <property type="nucleotide sequence ID" value="XM_029871804.2"/>
</dbReference>
<name>A0ABM1YRY6_AEDAL</name>
<sequence length="122" mass="13493">MNGPVISVRTSSSGPQHEHIKYTDENGGTVEEWRSHSAQTDPHTGQVIGTASNYNYEYTLTQVGYGNGPRSATFVTRSSPHFGGIDLSNTQSSNNGYNYRTVYSYQSQPQVSRSSWSMCTRC</sequence>
<dbReference type="Proteomes" id="UP000069940">
    <property type="component" value="Unassembled WGS sequence"/>
</dbReference>